<gene>
    <name evidence="1" type="ORF">NEOLEDRAFT_1244042</name>
</gene>
<dbReference type="InParanoid" id="A0A165QB35"/>
<name>A0A165QB35_9AGAM</name>
<evidence type="ECO:0000313" key="2">
    <source>
        <dbReference type="Proteomes" id="UP000076761"/>
    </source>
</evidence>
<evidence type="ECO:0000313" key="1">
    <source>
        <dbReference type="EMBL" id="KZT22164.1"/>
    </source>
</evidence>
<protein>
    <submittedName>
        <fullName evidence="1">Uncharacterized protein</fullName>
    </submittedName>
</protein>
<dbReference type="AlphaFoldDB" id="A0A165QB35"/>
<dbReference type="Proteomes" id="UP000076761">
    <property type="component" value="Unassembled WGS sequence"/>
</dbReference>
<accession>A0A165QB35</accession>
<proteinExistence type="predicted"/>
<dbReference type="EMBL" id="KV425598">
    <property type="protein sequence ID" value="KZT22164.1"/>
    <property type="molecule type" value="Genomic_DNA"/>
</dbReference>
<organism evidence="1 2">
    <name type="scientific">Neolentinus lepideus HHB14362 ss-1</name>
    <dbReference type="NCBI Taxonomy" id="1314782"/>
    <lineage>
        <taxon>Eukaryota</taxon>
        <taxon>Fungi</taxon>
        <taxon>Dikarya</taxon>
        <taxon>Basidiomycota</taxon>
        <taxon>Agaricomycotina</taxon>
        <taxon>Agaricomycetes</taxon>
        <taxon>Gloeophyllales</taxon>
        <taxon>Gloeophyllaceae</taxon>
        <taxon>Neolentinus</taxon>
    </lineage>
</organism>
<sequence>MSFESHSHLLPALTMGEPSVWADPSPPMSQSVPSLDVHLASETLHAQDCETWGSFKLLHAVRPCLHALAPAPSSQDDCPPYAQGFKLAYLTSTLYTHTNSRQTSDVRCTSSGTGMRQEILKAPIPIYPYRPHFFLRRGVFRPANNGRQGHSESVSVSSPVLASGSMRTLSHLRENVEIAYHPPQGLRRSQVNREARHAHTKKSLHSYINPPPGPCIRISAADGRE</sequence>
<keyword evidence="2" id="KW-1185">Reference proteome</keyword>
<reference evidence="1 2" key="1">
    <citation type="journal article" date="2016" name="Mol. Biol. Evol.">
        <title>Comparative Genomics of Early-Diverging Mushroom-Forming Fungi Provides Insights into the Origins of Lignocellulose Decay Capabilities.</title>
        <authorList>
            <person name="Nagy L.G."/>
            <person name="Riley R."/>
            <person name="Tritt A."/>
            <person name="Adam C."/>
            <person name="Daum C."/>
            <person name="Floudas D."/>
            <person name="Sun H."/>
            <person name="Yadav J.S."/>
            <person name="Pangilinan J."/>
            <person name="Larsson K.H."/>
            <person name="Matsuura K."/>
            <person name="Barry K."/>
            <person name="Labutti K."/>
            <person name="Kuo R."/>
            <person name="Ohm R.A."/>
            <person name="Bhattacharya S.S."/>
            <person name="Shirouzu T."/>
            <person name="Yoshinaga Y."/>
            <person name="Martin F.M."/>
            <person name="Grigoriev I.V."/>
            <person name="Hibbett D.S."/>
        </authorList>
    </citation>
    <scope>NUCLEOTIDE SEQUENCE [LARGE SCALE GENOMIC DNA]</scope>
    <source>
        <strain evidence="1 2">HHB14362 ss-1</strain>
    </source>
</reference>